<dbReference type="SUPFAM" id="SSF55729">
    <property type="entry name" value="Acyl-CoA N-acyltransferases (Nat)"/>
    <property type="match status" value="1"/>
</dbReference>
<dbReference type="PANTHER" id="PTHR43610">
    <property type="entry name" value="BLL6696 PROTEIN"/>
    <property type="match status" value="1"/>
</dbReference>
<comment type="caution">
    <text evidence="2">The sequence shown here is derived from an EMBL/GenBank/DDBJ whole genome shotgun (WGS) entry which is preliminary data.</text>
</comment>
<dbReference type="PANTHER" id="PTHR43610:SF1">
    <property type="entry name" value="N-ACETYLTRANSFERASE DOMAIN-CONTAINING PROTEIN"/>
    <property type="match status" value="1"/>
</dbReference>
<dbReference type="OrthoDB" id="64477at2759"/>
<dbReference type="GO" id="GO:0016747">
    <property type="term" value="F:acyltransferase activity, transferring groups other than amino-acyl groups"/>
    <property type="evidence" value="ECO:0007669"/>
    <property type="project" value="InterPro"/>
</dbReference>
<gene>
    <name evidence="2" type="ORF">Hypma_007790</name>
</gene>
<dbReference type="Pfam" id="PF13302">
    <property type="entry name" value="Acetyltransf_3"/>
    <property type="match status" value="1"/>
</dbReference>
<evidence type="ECO:0000259" key="1">
    <source>
        <dbReference type="Pfam" id="PF13302"/>
    </source>
</evidence>
<evidence type="ECO:0000313" key="3">
    <source>
        <dbReference type="Proteomes" id="UP000076154"/>
    </source>
</evidence>
<dbReference type="Gene3D" id="3.40.630.30">
    <property type="match status" value="1"/>
</dbReference>
<proteinExistence type="predicted"/>
<dbReference type="InParanoid" id="A0A369JWQ7"/>
<organism evidence="2 3">
    <name type="scientific">Hypsizygus marmoreus</name>
    <name type="common">White beech mushroom</name>
    <name type="synonym">Agaricus marmoreus</name>
    <dbReference type="NCBI Taxonomy" id="39966"/>
    <lineage>
        <taxon>Eukaryota</taxon>
        <taxon>Fungi</taxon>
        <taxon>Dikarya</taxon>
        <taxon>Basidiomycota</taxon>
        <taxon>Agaricomycotina</taxon>
        <taxon>Agaricomycetes</taxon>
        <taxon>Agaricomycetidae</taxon>
        <taxon>Agaricales</taxon>
        <taxon>Tricholomatineae</taxon>
        <taxon>Lyophyllaceae</taxon>
        <taxon>Hypsizygus</taxon>
    </lineage>
</organism>
<reference evidence="2" key="1">
    <citation type="submission" date="2018-04" db="EMBL/GenBank/DDBJ databases">
        <title>Whole genome sequencing of Hypsizygus marmoreus.</title>
        <authorList>
            <person name="Choi I.-G."/>
            <person name="Min B."/>
            <person name="Kim J.-G."/>
            <person name="Kim S."/>
            <person name="Oh Y.-L."/>
            <person name="Kong W.-S."/>
            <person name="Park H."/>
            <person name="Jeong J."/>
            <person name="Song E.-S."/>
        </authorList>
    </citation>
    <scope>NUCLEOTIDE SEQUENCE [LARGE SCALE GENOMIC DNA]</scope>
    <source>
        <strain evidence="2">51987-8</strain>
    </source>
</reference>
<dbReference type="InterPro" id="IPR000182">
    <property type="entry name" value="GNAT_dom"/>
</dbReference>
<accession>A0A369JWQ7</accession>
<dbReference type="EMBL" id="LUEZ02000041">
    <property type="protein sequence ID" value="RDB24805.1"/>
    <property type="molecule type" value="Genomic_DNA"/>
</dbReference>
<dbReference type="AlphaFoldDB" id="A0A369JWQ7"/>
<sequence>MSQHTTTLISPTGRLQLVPPTPNDDQAVSILRSHPTTLRHLRFLPKNVPIQNVSVRREARAKDPHIVDFHIHVMNADGSYFLGGMTGIFNVDEMHTSCEVGILISPDLHRGGFGTESLYMVLRYAFDDRKMHRATFETGEDNTPMRSWLENVLEATLEGKRRDCWKEGDGKYTNVTSYSILEGEWTGHIKEKLERIVLRSS</sequence>
<protein>
    <recommendedName>
        <fullName evidence="1">N-acetyltransferase domain-containing protein</fullName>
    </recommendedName>
</protein>
<dbReference type="STRING" id="39966.A0A369JWQ7"/>
<name>A0A369JWQ7_HYPMA</name>
<evidence type="ECO:0000313" key="2">
    <source>
        <dbReference type="EMBL" id="RDB24805.1"/>
    </source>
</evidence>
<dbReference type="InterPro" id="IPR016181">
    <property type="entry name" value="Acyl_CoA_acyltransferase"/>
</dbReference>
<dbReference type="Proteomes" id="UP000076154">
    <property type="component" value="Unassembled WGS sequence"/>
</dbReference>
<keyword evidence="3" id="KW-1185">Reference proteome</keyword>
<feature type="domain" description="N-acetyltransferase" evidence="1">
    <location>
        <begin position="14"/>
        <end position="150"/>
    </location>
</feature>